<feature type="compositionally biased region" description="Low complexity" evidence="3">
    <location>
        <begin position="428"/>
        <end position="441"/>
    </location>
</feature>
<dbReference type="GO" id="GO:0048513">
    <property type="term" value="P:animal organ development"/>
    <property type="evidence" value="ECO:0007669"/>
    <property type="project" value="TreeGrafter"/>
</dbReference>
<reference evidence="4" key="2">
    <citation type="submission" date="2025-08" db="UniProtKB">
        <authorList>
            <consortium name="Ensembl"/>
        </authorList>
    </citation>
    <scope>IDENTIFICATION</scope>
</reference>
<reference evidence="4" key="3">
    <citation type="submission" date="2025-09" db="UniProtKB">
        <authorList>
            <consortium name="Ensembl"/>
        </authorList>
    </citation>
    <scope>IDENTIFICATION</scope>
</reference>
<dbReference type="PANTHER" id="PTHR45921">
    <property type="entry name" value="IP01054P"/>
    <property type="match status" value="1"/>
</dbReference>
<keyword evidence="5" id="KW-1185">Reference proteome</keyword>
<evidence type="ECO:0000313" key="4">
    <source>
        <dbReference type="Ensembl" id="ENSTGUP00000025666.1"/>
    </source>
</evidence>
<dbReference type="GeneTree" id="ENSGT00940000160629"/>
<evidence type="ECO:0000256" key="1">
    <source>
        <dbReference type="ARBA" id="ARBA00004123"/>
    </source>
</evidence>
<dbReference type="InterPro" id="IPR042247">
    <property type="entry name" value="TLX1/2/3"/>
</dbReference>
<sequence length="464" mass="46551">MDPPRMDPPGPAQGQHQHEPISFGIDQILNSPEQDSAPPPPPRGPDGATFLGGPGGRGGAPYPALPAPFPAIAAPFEDSGSYSVNLSLAPAGVIRVPAHRPIPGAVPPPISSAIPAMPAVPSLGSLNFPWMESSRRFVKDRFTGKAPGRSARAGSRQRTEGPIKNTKRNNNGNASKNKSKGGRWMFPSPALAASRKIALLTPWIARGAPGGGRAPFVSAALRQEVEAGPRGAAVPPGAGGARAAGGQSGGPVGGRPAPCGRGADPCASPSGSGGGADALHGDTADRASLPEPDSAEAQEAADILLPGADLRAGEAIPSAEVPGLGRARCPRQVPQDDGRPGEDLVPEPAHQVAAADGGGAGGRAAAGEPADAAAAARRLPEVAERVDPARPAVPAQLVAVRTAEPAALGGGERQDPPGHLPRLSPADGALSGLARGARLAAPPAPGPRLPRRGGWRGGERRQRG</sequence>
<feature type="region of interest" description="Disordered" evidence="3">
    <location>
        <begin position="1"/>
        <end position="62"/>
    </location>
</feature>
<dbReference type="GO" id="GO:0005634">
    <property type="term" value="C:nucleus"/>
    <property type="evidence" value="ECO:0007669"/>
    <property type="project" value="UniProtKB-SubCell"/>
</dbReference>
<evidence type="ECO:0000256" key="3">
    <source>
        <dbReference type="SAM" id="MobiDB-lite"/>
    </source>
</evidence>
<evidence type="ECO:0000256" key="2">
    <source>
        <dbReference type="ARBA" id="ARBA00022473"/>
    </source>
</evidence>
<dbReference type="OMA" id="HSHRCLG"/>
<accession>A0A674GTB9</accession>
<proteinExistence type="predicted"/>
<dbReference type="GO" id="GO:0000978">
    <property type="term" value="F:RNA polymerase II cis-regulatory region sequence-specific DNA binding"/>
    <property type="evidence" value="ECO:0007669"/>
    <property type="project" value="TreeGrafter"/>
</dbReference>
<comment type="subcellular location">
    <subcellularLocation>
        <location evidence="1">Nucleus</location>
    </subcellularLocation>
</comment>
<dbReference type="GO" id="GO:0000981">
    <property type="term" value="F:DNA-binding transcription factor activity, RNA polymerase II-specific"/>
    <property type="evidence" value="ECO:0007669"/>
    <property type="project" value="TreeGrafter"/>
</dbReference>
<feature type="region of interest" description="Disordered" evidence="3">
    <location>
        <begin position="228"/>
        <end position="372"/>
    </location>
</feature>
<dbReference type="AlphaFoldDB" id="A0A674GTB9"/>
<name>A0A674GTB9_TAEGU</name>
<feature type="region of interest" description="Disordered" evidence="3">
    <location>
        <begin position="141"/>
        <end position="186"/>
    </location>
</feature>
<protein>
    <submittedName>
        <fullName evidence="4">T cell leukemia homeobox 3</fullName>
    </submittedName>
</protein>
<reference evidence="4 5" key="1">
    <citation type="journal article" date="2010" name="Nature">
        <title>The genome of a songbird.</title>
        <authorList>
            <person name="Warren W.C."/>
            <person name="Clayton D.F."/>
            <person name="Ellegren H."/>
            <person name="Arnold A.P."/>
            <person name="Hillier L.W."/>
            <person name="Kunstner A."/>
            <person name="Searle S."/>
            <person name="White S."/>
            <person name="Vilella A.J."/>
            <person name="Fairley S."/>
            <person name="Heger A."/>
            <person name="Kong L."/>
            <person name="Ponting C.P."/>
            <person name="Jarvis E.D."/>
            <person name="Mello C.V."/>
            <person name="Minx P."/>
            <person name="Lovell P."/>
            <person name="Velho T.A."/>
            <person name="Ferris M."/>
            <person name="Balakrishnan C.N."/>
            <person name="Sinha S."/>
            <person name="Blatti C."/>
            <person name="London S.E."/>
            <person name="Li Y."/>
            <person name="Lin Y.C."/>
            <person name="George J."/>
            <person name="Sweedler J."/>
            <person name="Southey B."/>
            <person name="Gunaratne P."/>
            <person name="Watson M."/>
            <person name="Nam K."/>
            <person name="Backstrom N."/>
            <person name="Smeds L."/>
            <person name="Nabholz B."/>
            <person name="Itoh Y."/>
            <person name="Whitney O."/>
            <person name="Pfenning A.R."/>
            <person name="Howard J."/>
            <person name="Volker M."/>
            <person name="Skinner B.M."/>
            <person name="Griffin D.K."/>
            <person name="Ye L."/>
            <person name="McLaren W.M."/>
            <person name="Flicek P."/>
            <person name="Quesada V."/>
            <person name="Velasco G."/>
            <person name="Lopez-Otin C."/>
            <person name="Puente X.S."/>
            <person name="Olender T."/>
            <person name="Lancet D."/>
            <person name="Smit A.F."/>
            <person name="Hubley R."/>
            <person name="Konkel M.K."/>
            <person name="Walker J.A."/>
            <person name="Batzer M.A."/>
            <person name="Gu W."/>
            <person name="Pollock D.D."/>
            <person name="Chen L."/>
            <person name="Cheng Z."/>
            <person name="Eichler E.E."/>
            <person name="Stapley J."/>
            <person name="Slate J."/>
            <person name="Ekblom R."/>
            <person name="Birkhead T."/>
            <person name="Burke T."/>
            <person name="Burt D."/>
            <person name="Scharff C."/>
            <person name="Adam I."/>
            <person name="Richard H."/>
            <person name="Sultan M."/>
            <person name="Soldatov A."/>
            <person name="Lehrach H."/>
            <person name="Edwards S.V."/>
            <person name="Yang S.P."/>
            <person name="Li X."/>
            <person name="Graves T."/>
            <person name="Fulton L."/>
            <person name="Nelson J."/>
            <person name="Chinwalla A."/>
            <person name="Hou S."/>
            <person name="Mardis E.R."/>
            <person name="Wilson R.K."/>
        </authorList>
    </citation>
    <scope>NUCLEOTIDE SEQUENCE [LARGE SCALE GENOMIC DNA]</scope>
</reference>
<feature type="compositionally biased region" description="Gly residues" evidence="3">
    <location>
        <begin position="237"/>
        <end position="253"/>
    </location>
</feature>
<feature type="compositionally biased region" description="Pro residues" evidence="3">
    <location>
        <begin position="1"/>
        <end position="11"/>
    </location>
</feature>
<dbReference type="Ensembl" id="ENSTGUT00000021637.1">
    <property type="protein sequence ID" value="ENSTGUP00000025666.1"/>
    <property type="gene ID" value="ENSTGUG00000018932.1"/>
</dbReference>
<dbReference type="PANTHER" id="PTHR45921:SF1">
    <property type="entry name" value="T-CELL LEUKEMIA HOMEOBOX PROTEIN 3"/>
    <property type="match status" value="1"/>
</dbReference>
<dbReference type="Proteomes" id="UP000007754">
    <property type="component" value="Chromosome 13"/>
</dbReference>
<feature type="compositionally biased region" description="Gly residues" evidence="3">
    <location>
        <begin position="50"/>
        <end position="59"/>
    </location>
</feature>
<feature type="region of interest" description="Disordered" evidence="3">
    <location>
        <begin position="404"/>
        <end position="464"/>
    </location>
</feature>
<dbReference type="InParanoid" id="A0A674GTB9"/>
<organism evidence="4 5">
    <name type="scientific">Taeniopygia guttata</name>
    <name type="common">Zebra finch</name>
    <name type="synonym">Poephila guttata</name>
    <dbReference type="NCBI Taxonomy" id="59729"/>
    <lineage>
        <taxon>Eukaryota</taxon>
        <taxon>Metazoa</taxon>
        <taxon>Chordata</taxon>
        <taxon>Craniata</taxon>
        <taxon>Vertebrata</taxon>
        <taxon>Euteleostomi</taxon>
        <taxon>Archelosauria</taxon>
        <taxon>Archosauria</taxon>
        <taxon>Dinosauria</taxon>
        <taxon>Saurischia</taxon>
        <taxon>Theropoda</taxon>
        <taxon>Coelurosauria</taxon>
        <taxon>Aves</taxon>
        <taxon>Neognathae</taxon>
        <taxon>Neoaves</taxon>
        <taxon>Telluraves</taxon>
        <taxon>Australaves</taxon>
        <taxon>Passeriformes</taxon>
        <taxon>Passeroidea</taxon>
        <taxon>Estrildidae</taxon>
        <taxon>Estrildinae</taxon>
        <taxon>Taeniopygia</taxon>
    </lineage>
</organism>
<evidence type="ECO:0000313" key="5">
    <source>
        <dbReference type="Proteomes" id="UP000007754"/>
    </source>
</evidence>
<keyword evidence="2" id="KW-0217">Developmental protein</keyword>
<gene>
    <name evidence="4" type="primary">TLX3</name>
</gene>